<keyword evidence="2" id="KW-1185">Reference proteome</keyword>
<dbReference type="Proteomes" id="UP000271162">
    <property type="component" value="Unassembled WGS sequence"/>
</dbReference>
<sequence length="71" mass="8177">MFKLSADEFRDLRQRYIDQMTSVTQEEEEIPILKQHLQVRYSHPSFATCTPFTHPMSIVASKATAHLANPS</sequence>
<accession>A0A0N4XJ65</accession>
<evidence type="ECO:0000313" key="3">
    <source>
        <dbReference type="WBParaSite" id="NBR_0000256701-mRNA-1"/>
    </source>
</evidence>
<dbReference type="WBParaSite" id="NBR_0000256701-mRNA-1">
    <property type="protein sequence ID" value="NBR_0000256701-mRNA-1"/>
    <property type="gene ID" value="NBR_0000256701"/>
</dbReference>
<protein>
    <submittedName>
        <fullName evidence="3">Phenylacetate--CoA ligase</fullName>
    </submittedName>
</protein>
<dbReference type="EMBL" id="UYSL01003033">
    <property type="protein sequence ID" value="VDL66157.1"/>
    <property type="molecule type" value="Genomic_DNA"/>
</dbReference>
<organism evidence="3">
    <name type="scientific">Nippostrongylus brasiliensis</name>
    <name type="common">Rat hookworm</name>
    <dbReference type="NCBI Taxonomy" id="27835"/>
    <lineage>
        <taxon>Eukaryota</taxon>
        <taxon>Metazoa</taxon>
        <taxon>Ecdysozoa</taxon>
        <taxon>Nematoda</taxon>
        <taxon>Chromadorea</taxon>
        <taxon>Rhabditida</taxon>
        <taxon>Rhabditina</taxon>
        <taxon>Rhabditomorpha</taxon>
        <taxon>Strongyloidea</taxon>
        <taxon>Heligmosomidae</taxon>
        <taxon>Nippostrongylus</taxon>
    </lineage>
</organism>
<evidence type="ECO:0000313" key="1">
    <source>
        <dbReference type="EMBL" id="VDL66157.1"/>
    </source>
</evidence>
<dbReference type="AlphaFoldDB" id="A0A0N4XJ65"/>
<evidence type="ECO:0000313" key="2">
    <source>
        <dbReference type="Proteomes" id="UP000271162"/>
    </source>
</evidence>
<gene>
    <name evidence="1" type="ORF">NBR_LOCUS2568</name>
</gene>
<reference evidence="1 2" key="2">
    <citation type="submission" date="2018-11" db="EMBL/GenBank/DDBJ databases">
        <authorList>
            <consortium name="Pathogen Informatics"/>
        </authorList>
    </citation>
    <scope>NUCLEOTIDE SEQUENCE [LARGE SCALE GENOMIC DNA]</scope>
</reference>
<reference evidence="3" key="1">
    <citation type="submission" date="2017-02" db="UniProtKB">
        <authorList>
            <consortium name="WormBaseParasite"/>
        </authorList>
    </citation>
    <scope>IDENTIFICATION</scope>
</reference>
<name>A0A0N4XJ65_NIPBR</name>
<proteinExistence type="predicted"/>